<organism evidence="14 15">
    <name type="scientific">Diploptera punctata</name>
    <name type="common">Pacific beetle cockroach</name>
    <dbReference type="NCBI Taxonomy" id="6984"/>
    <lineage>
        <taxon>Eukaryota</taxon>
        <taxon>Metazoa</taxon>
        <taxon>Ecdysozoa</taxon>
        <taxon>Arthropoda</taxon>
        <taxon>Hexapoda</taxon>
        <taxon>Insecta</taxon>
        <taxon>Pterygota</taxon>
        <taxon>Neoptera</taxon>
        <taxon>Polyneoptera</taxon>
        <taxon>Dictyoptera</taxon>
        <taxon>Blattodea</taxon>
        <taxon>Blaberoidea</taxon>
        <taxon>Blaberidae</taxon>
        <taxon>Diplopterinae</taxon>
        <taxon>Diploptera</taxon>
    </lineage>
</organism>
<dbReference type="Gene3D" id="3.40.190.10">
    <property type="entry name" value="Periplasmic binding protein-like II"/>
    <property type="match status" value="1"/>
</dbReference>
<evidence type="ECO:0000256" key="1">
    <source>
        <dbReference type="ARBA" id="ARBA00004651"/>
    </source>
</evidence>
<feature type="domain" description="Ionotropic glutamate receptor L-glutamate and glycine-binding" evidence="13">
    <location>
        <begin position="236"/>
        <end position="344"/>
    </location>
</feature>
<evidence type="ECO:0000256" key="3">
    <source>
        <dbReference type="ARBA" id="ARBA00022475"/>
    </source>
</evidence>
<dbReference type="GO" id="GO:0005886">
    <property type="term" value="C:plasma membrane"/>
    <property type="evidence" value="ECO:0007669"/>
    <property type="project" value="UniProtKB-SubCell"/>
</dbReference>
<evidence type="ECO:0000256" key="8">
    <source>
        <dbReference type="ARBA" id="ARBA00023170"/>
    </source>
</evidence>
<feature type="transmembrane region" description="Helical" evidence="12">
    <location>
        <begin position="398"/>
        <end position="416"/>
    </location>
</feature>
<dbReference type="PANTHER" id="PTHR42643">
    <property type="entry name" value="IONOTROPIC RECEPTOR 20A-RELATED"/>
    <property type="match status" value="1"/>
</dbReference>
<evidence type="ECO:0000313" key="14">
    <source>
        <dbReference type="EMBL" id="KAJ9598466.1"/>
    </source>
</evidence>
<evidence type="ECO:0000259" key="13">
    <source>
        <dbReference type="Pfam" id="PF10613"/>
    </source>
</evidence>
<evidence type="ECO:0000256" key="2">
    <source>
        <dbReference type="ARBA" id="ARBA00022448"/>
    </source>
</evidence>
<reference evidence="14" key="1">
    <citation type="journal article" date="2023" name="IScience">
        <title>Live-bearing cockroach genome reveals convergent evolutionary mechanisms linked to viviparity in insects and beyond.</title>
        <authorList>
            <person name="Fouks B."/>
            <person name="Harrison M.C."/>
            <person name="Mikhailova A.A."/>
            <person name="Marchal E."/>
            <person name="English S."/>
            <person name="Carruthers M."/>
            <person name="Jennings E.C."/>
            <person name="Chiamaka E.L."/>
            <person name="Frigard R.A."/>
            <person name="Pippel M."/>
            <person name="Attardo G.M."/>
            <person name="Benoit J.B."/>
            <person name="Bornberg-Bauer E."/>
            <person name="Tobe S.S."/>
        </authorList>
    </citation>
    <scope>NUCLEOTIDE SEQUENCE</scope>
    <source>
        <strain evidence="14">Stay&amp;Tobe</strain>
    </source>
</reference>
<keyword evidence="4 12" id="KW-0812">Transmembrane</keyword>
<comment type="subcellular location">
    <subcellularLocation>
        <location evidence="1">Cell membrane</location>
        <topology evidence="1">Multi-pass membrane protein</topology>
    </subcellularLocation>
</comment>
<name>A0AAD8EQA5_DIPPU</name>
<dbReference type="PANTHER" id="PTHR42643:SF24">
    <property type="entry name" value="IONOTROPIC RECEPTOR 60A"/>
    <property type="match status" value="1"/>
</dbReference>
<accession>A0AAD8EQA5</accession>
<evidence type="ECO:0000256" key="9">
    <source>
        <dbReference type="ARBA" id="ARBA00023180"/>
    </source>
</evidence>
<dbReference type="InterPro" id="IPR052192">
    <property type="entry name" value="Insect_Ionotropic_Sensory_Rcpt"/>
</dbReference>
<keyword evidence="5 12" id="KW-1133">Transmembrane helix</keyword>
<dbReference type="AlphaFoldDB" id="A0AAD8EQA5"/>
<keyword evidence="6" id="KW-0406">Ion transport</keyword>
<keyword evidence="10" id="KW-1071">Ligand-gated ion channel</keyword>
<dbReference type="Gene3D" id="1.10.287.70">
    <property type="match status" value="1"/>
</dbReference>
<feature type="transmembrane region" description="Helical" evidence="12">
    <location>
        <begin position="617"/>
        <end position="636"/>
    </location>
</feature>
<feature type="transmembrane region" description="Helical" evidence="12">
    <location>
        <begin position="428"/>
        <end position="448"/>
    </location>
</feature>
<feature type="transmembrane region" description="Helical" evidence="12">
    <location>
        <begin position="366"/>
        <end position="386"/>
    </location>
</feature>
<comment type="caution">
    <text evidence="14">The sequence shown here is derived from an EMBL/GenBank/DDBJ whole genome shotgun (WGS) entry which is preliminary data.</text>
</comment>
<keyword evidence="2" id="KW-0813">Transport</keyword>
<keyword evidence="7 12" id="KW-0472">Membrane</keyword>
<evidence type="ECO:0000256" key="5">
    <source>
        <dbReference type="ARBA" id="ARBA00022989"/>
    </source>
</evidence>
<evidence type="ECO:0000256" key="10">
    <source>
        <dbReference type="ARBA" id="ARBA00023286"/>
    </source>
</evidence>
<dbReference type="Proteomes" id="UP001233999">
    <property type="component" value="Unassembled WGS sequence"/>
</dbReference>
<evidence type="ECO:0000256" key="4">
    <source>
        <dbReference type="ARBA" id="ARBA00022692"/>
    </source>
</evidence>
<keyword evidence="15" id="KW-1185">Reference proteome</keyword>
<keyword evidence="9" id="KW-0325">Glycoprotein</keyword>
<dbReference type="InterPro" id="IPR019594">
    <property type="entry name" value="Glu/Gly-bd"/>
</dbReference>
<keyword evidence="11" id="KW-0407">Ion channel</keyword>
<reference evidence="14" key="2">
    <citation type="submission" date="2023-05" db="EMBL/GenBank/DDBJ databases">
        <authorList>
            <person name="Fouks B."/>
        </authorList>
    </citation>
    <scope>NUCLEOTIDE SEQUENCE</scope>
    <source>
        <strain evidence="14">Stay&amp;Tobe</strain>
        <tissue evidence="14">Testes</tissue>
    </source>
</reference>
<protein>
    <recommendedName>
        <fullName evidence="13">Ionotropic glutamate receptor L-glutamate and glycine-binding domain-containing protein</fullName>
    </recommendedName>
</protein>
<evidence type="ECO:0000256" key="6">
    <source>
        <dbReference type="ARBA" id="ARBA00023065"/>
    </source>
</evidence>
<dbReference type="GO" id="GO:0015276">
    <property type="term" value="F:ligand-gated monoatomic ion channel activity"/>
    <property type="evidence" value="ECO:0007669"/>
    <property type="project" value="InterPro"/>
</dbReference>
<dbReference type="EMBL" id="JASPKZ010001217">
    <property type="protein sequence ID" value="KAJ9598466.1"/>
    <property type="molecule type" value="Genomic_DNA"/>
</dbReference>
<sequence>MCNVSSLEDDWKLVVDSVVAVAEKHFTQNRTVVISFPHYKFLGKIDITSVSNINEVEIINNLIERVHDLNYWPVVVSQPTDVMKKRNPLTWDTTNNDLHNSYLLVTIYYAENVEQTLEDVREQIEKLENYYAWNPRAKFIILLLTQRSDVKQVIKNILGELRHKEIMNINIMVLLSKDTGESTLHVYTWFPYKLPSGSCGKLSDIVILDSWPVSQIIGDVFLFPNKLPNDLGGCPLRVTTFEFPPFIICDPTLGKYKNTSIVDGFELSMIRCLAKAANAELILKIPPGNERGGICLENGTWTGLRADIVYGEADIAMASLLNKLEDHLLFDDTREYFSDGFTWFVARAKPYPRWLGMARVFAPSTWLVGFLLLILGGILMRALAAFEVVKKDESSPTYWNIVVCITSAWAVFLGDGIPSMPRNDSFRVFFTAIMFYSHAINTIFQTFFTSYVMDPGLLYQISNLDDLVTYDLVYSAYFLVLDKIFTKEFLKKLHPRIICEPFDCLDLIATKDNYATFNGRALLEYIRDDLMKQEGKHEIYGFPEDSFQLNSVMLLPKGSHLLDRINQMLTHMVEAGLPTQWLKMIFDKKRIEAGVLAFRDLSGEYVLLTTNHLQGSFYFLFIGFALAIIAFIYELFKNLKEKSRKMKLKRAKN</sequence>
<gene>
    <name evidence="14" type="ORF">L9F63_010862</name>
</gene>
<evidence type="ECO:0000256" key="11">
    <source>
        <dbReference type="ARBA" id="ARBA00023303"/>
    </source>
</evidence>
<dbReference type="Pfam" id="PF10613">
    <property type="entry name" value="Lig_chan-Glu_bd"/>
    <property type="match status" value="1"/>
</dbReference>
<evidence type="ECO:0000313" key="15">
    <source>
        <dbReference type="Proteomes" id="UP001233999"/>
    </source>
</evidence>
<evidence type="ECO:0000256" key="12">
    <source>
        <dbReference type="SAM" id="Phobius"/>
    </source>
</evidence>
<dbReference type="SUPFAM" id="SSF53850">
    <property type="entry name" value="Periplasmic binding protein-like II"/>
    <property type="match status" value="1"/>
</dbReference>
<keyword evidence="3" id="KW-1003">Cell membrane</keyword>
<proteinExistence type="predicted"/>
<evidence type="ECO:0000256" key="7">
    <source>
        <dbReference type="ARBA" id="ARBA00023136"/>
    </source>
</evidence>
<keyword evidence="8" id="KW-0675">Receptor</keyword>